<dbReference type="PANTHER" id="PTHR21137">
    <property type="entry name" value="ODORANT RECEPTOR"/>
    <property type="match status" value="1"/>
</dbReference>
<keyword evidence="12" id="KW-1185">Reference proteome</keyword>
<organism evidence="11 12">
    <name type="scientific">Nezara viridula</name>
    <name type="common">Southern green stink bug</name>
    <name type="synonym">Cimex viridulus</name>
    <dbReference type="NCBI Taxonomy" id="85310"/>
    <lineage>
        <taxon>Eukaryota</taxon>
        <taxon>Metazoa</taxon>
        <taxon>Ecdysozoa</taxon>
        <taxon>Arthropoda</taxon>
        <taxon>Hexapoda</taxon>
        <taxon>Insecta</taxon>
        <taxon>Pterygota</taxon>
        <taxon>Neoptera</taxon>
        <taxon>Paraneoptera</taxon>
        <taxon>Hemiptera</taxon>
        <taxon>Heteroptera</taxon>
        <taxon>Panheteroptera</taxon>
        <taxon>Pentatomomorpha</taxon>
        <taxon>Pentatomoidea</taxon>
        <taxon>Pentatomidae</taxon>
        <taxon>Pentatominae</taxon>
        <taxon>Nezara</taxon>
    </lineage>
</organism>
<keyword evidence="5 10" id="KW-0552">Olfaction</keyword>
<evidence type="ECO:0000256" key="2">
    <source>
        <dbReference type="ARBA" id="ARBA00022475"/>
    </source>
</evidence>
<dbReference type="EMBL" id="OV725080">
    <property type="protein sequence ID" value="CAH1398548.1"/>
    <property type="molecule type" value="Genomic_DNA"/>
</dbReference>
<feature type="transmembrane region" description="Helical" evidence="10">
    <location>
        <begin position="184"/>
        <end position="202"/>
    </location>
</feature>
<accession>A0A9P0HAD4</accession>
<comment type="subcellular location">
    <subcellularLocation>
        <location evidence="1 10">Cell membrane</location>
        <topology evidence="1 10">Multi-pass membrane protein</topology>
    </subcellularLocation>
</comment>
<evidence type="ECO:0000256" key="10">
    <source>
        <dbReference type="RuleBase" id="RU351113"/>
    </source>
</evidence>
<evidence type="ECO:0000256" key="3">
    <source>
        <dbReference type="ARBA" id="ARBA00022606"/>
    </source>
</evidence>
<protein>
    <recommendedName>
        <fullName evidence="10">Odorant receptor</fullName>
    </recommendedName>
</protein>
<dbReference type="Proteomes" id="UP001152798">
    <property type="component" value="Chromosome 4"/>
</dbReference>
<keyword evidence="7 10" id="KW-0472">Membrane</keyword>
<evidence type="ECO:0000256" key="4">
    <source>
        <dbReference type="ARBA" id="ARBA00022692"/>
    </source>
</evidence>
<keyword evidence="3 10" id="KW-0716">Sensory transduction</keyword>
<sequence>MDPPTFADHYRPLYIGMRTFGLATPWIQKPPSIWRRLPFLIWDTTLVVIVVYMLFCYAYSIMTISIPFQDLFGLGISTTNYICALSVTFYHAFYGPRLKKITDDMDSIADTICANGLGGAEQFLKLYKTNSKLMTIFSSLSIHFSAYLPFTYFFEVPITDYFTGNYRSRFPVKIHSPFYDRDPGIYELVLAIMSFCVSSSIGKKTATDCLFMTLFMIQTSFLKYLTDSMKGLEKEFLAGDNKLIKKKLRLWIKLHQDVIRNVQDLVLAFSPVIIIYYVSVIGNIVCAAFIQMKKDNDSMFQSICMSIYVMVALTYLFLLSDSAGRVTVEAQKLASIVYSSPWYETHKTNIDALRLVVTISNKPIDVTAFRAPVFLLNRETFLTFVASALSAFLTFSQMKDRYDQ</sequence>
<feature type="transmembrane region" description="Helical" evidence="10">
    <location>
        <begin position="265"/>
        <end position="290"/>
    </location>
</feature>
<dbReference type="InterPro" id="IPR004117">
    <property type="entry name" value="7tm6_olfct_rcpt"/>
</dbReference>
<keyword evidence="4 10" id="KW-0812">Transmembrane</keyword>
<feature type="transmembrane region" description="Helical" evidence="10">
    <location>
        <begin position="380"/>
        <end position="398"/>
    </location>
</feature>
<gene>
    <name evidence="11" type="ORF">NEZAVI_LOCUS8170</name>
</gene>
<evidence type="ECO:0000313" key="12">
    <source>
        <dbReference type="Proteomes" id="UP001152798"/>
    </source>
</evidence>
<feature type="transmembrane region" description="Helical" evidence="10">
    <location>
        <begin position="72"/>
        <end position="93"/>
    </location>
</feature>
<feature type="transmembrane region" description="Helical" evidence="10">
    <location>
        <begin position="133"/>
        <end position="154"/>
    </location>
</feature>
<name>A0A9P0HAD4_NEZVI</name>
<dbReference type="GO" id="GO:0004984">
    <property type="term" value="F:olfactory receptor activity"/>
    <property type="evidence" value="ECO:0007669"/>
    <property type="project" value="InterPro"/>
</dbReference>
<keyword evidence="9 10" id="KW-0807">Transducer</keyword>
<evidence type="ECO:0000256" key="8">
    <source>
        <dbReference type="ARBA" id="ARBA00023170"/>
    </source>
</evidence>
<evidence type="ECO:0000256" key="1">
    <source>
        <dbReference type="ARBA" id="ARBA00004651"/>
    </source>
</evidence>
<evidence type="ECO:0000256" key="9">
    <source>
        <dbReference type="ARBA" id="ARBA00023224"/>
    </source>
</evidence>
<reference evidence="11" key="1">
    <citation type="submission" date="2022-01" db="EMBL/GenBank/DDBJ databases">
        <authorList>
            <person name="King R."/>
        </authorList>
    </citation>
    <scope>NUCLEOTIDE SEQUENCE</scope>
</reference>
<dbReference type="AlphaFoldDB" id="A0A9P0HAD4"/>
<feature type="transmembrane region" description="Helical" evidence="10">
    <location>
        <begin position="39"/>
        <end position="60"/>
    </location>
</feature>
<evidence type="ECO:0000256" key="6">
    <source>
        <dbReference type="ARBA" id="ARBA00022989"/>
    </source>
</evidence>
<dbReference type="GO" id="GO:0005549">
    <property type="term" value="F:odorant binding"/>
    <property type="evidence" value="ECO:0007669"/>
    <property type="project" value="InterPro"/>
</dbReference>
<feature type="transmembrane region" description="Helical" evidence="10">
    <location>
        <begin position="302"/>
        <end position="319"/>
    </location>
</feature>
<proteinExistence type="inferred from homology"/>
<dbReference type="PANTHER" id="PTHR21137:SF35">
    <property type="entry name" value="ODORANT RECEPTOR 19A-RELATED"/>
    <property type="match status" value="1"/>
</dbReference>
<dbReference type="OrthoDB" id="6606143at2759"/>
<dbReference type="GO" id="GO:0005886">
    <property type="term" value="C:plasma membrane"/>
    <property type="evidence" value="ECO:0007669"/>
    <property type="project" value="UniProtKB-SubCell"/>
</dbReference>
<comment type="similarity">
    <text evidence="10">Belongs to the insect chemoreceptor superfamily. Heteromeric odorant receptor channel (TC 1.A.69) family.</text>
</comment>
<keyword evidence="8 10" id="KW-0675">Receptor</keyword>
<evidence type="ECO:0000256" key="7">
    <source>
        <dbReference type="ARBA" id="ARBA00023136"/>
    </source>
</evidence>
<keyword evidence="6 10" id="KW-1133">Transmembrane helix</keyword>
<evidence type="ECO:0000256" key="5">
    <source>
        <dbReference type="ARBA" id="ARBA00022725"/>
    </source>
</evidence>
<dbReference type="GO" id="GO:0007165">
    <property type="term" value="P:signal transduction"/>
    <property type="evidence" value="ECO:0007669"/>
    <property type="project" value="UniProtKB-KW"/>
</dbReference>
<keyword evidence="2" id="KW-1003">Cell membrane</keyword>
<evidence type="ECO:0000313" key="11">
    <source>
        <dbReference type="EMBL" id="CAH1398548.1"/>
    </source>
</evidence>
<dbReference type="Pfam" id="PF02949">
    <property type="entry name" value="7tm_6"/>
    <property type="match status" value="1"/>
</dbReference>